<dbReference type="Gene3D" id="3.30.420.10">
    <property type="entry name" value="Ribonuclease H-like superfamily/Ribonuclease H"/>
    <property type="match status" value="1"/>
</dbReference>
<protein>
    <submittedName>
        <fullName evidence="1">Zinc finger protein</fullName>
    </submittedName>
</protein>
<dbReference type="GO" id="GO:0003676">
    <property type="term" value="F:nucleic acid binding"/>
    <property type="evidence" value="ECO:0007669"/>
    <property type="project" value="InterPro"/>
</dbReference>
<proteinExistence type="predicted"/>
<gene>
    <name evidence="1" type="ORF">PoB_007604200</name>
</gene>
<reference evidence="1 2" key="1">
    <citation type="journal article" date="2021" name="Elife">
        <title>Chloroplast acquisition without the gene transfer in kleptoplastic sea slugs, Plakobranchus ocellatus.</title>
        <authorList>
            <person name="Maeda T."/>
            <person name="Takahashi S."/>
            <person name="Yoshida T."/>
            <person name="Shimamura S."/>
            <person name="Takaki Y."/>
            <person name="Nagai Y."/>
            <person name="Toyoda A."/>
            <person name="Suzuki Y."/>
            <person name="Arimoto A."/>
            <person name="Ishii H."/>
            <person name="Satoh N."/>
            <person name="Nishiyama T."/>
            <person name="Hasebe M."/>
            <person name="Maruyama T."/>
            <person name="Minagawa J."/>
            <person name="Obokata J."/>
            <person name="Shigenobu S."/>
        </authorList>
    </citation>
    <scope>NUCLEOTIDE SEQUENCE [LARGE SCALE GENOMIC DNA]</scope>
</reference>
<dbReference type="SUPFAM" id="SSF53098">
    <property type="entry name" value="Ribonuclease H-like"/>
    <property type="match status" value="1"/>
</dbReference>
<keyword evidence="2" id="KW-1185">Reference proteome</keyword>
<dbReference type="InterPro" id="IPR012337">
    <property type="entry name" value="RNaseH-like_sf"/>
</dbReference>
<evidence type="ECO:0000313" key="2">
    <source>
        <dbReference type="Proteomes" id="UP000735302"/>
    </source>
</evidence>
<organism evidence="1 2">
    <name type="scientific">Plakobranchus ocellatus</name>
    <dbReference type="NCBI Taxonomy" id="259542"/>
    <lineage>
        <taxon>Eukaryota</taxon>
        <taxon>Metazoa</taxon>
        <taxon>Spiralia</taxon>
        <taxon>Lophotrochozoa</taxon>
        <taxon>Mollusca</taxon>
        <taxon>Gastropoda</taxon>
        <taxon>Heterobranchia</taxon>
        <taxon>Euthyneura</taxon>
        <taxon>Panpulmonata</taxon>
        <taxon>Sacoglossa</taxon>
        <taxon>Placobranchoidea</taxon>
        <taxon>Plakobranchidae</taxon>
        <taxon>Plakobranchus</taxon>
    </lineage>
</organism>
<sequence length="109" mass="12538">MCHQNLKKGVVSRIPVEKVPLVDVPLEEALSDQGSQFMSGCMRKVCRHLGIKQRVTPPYNDLVERFNECFYHGKCFTYLGYSSRPDGVYQCTIVNNALFPYRLASRNYD</sequence>
<evidence type="ECO:0000313" key="1">
    <source>
        <dbReference type="EMBL" id="GFO49537.1"/>
    </source>
</evidence>
<comment type="caution">
    <text evidence="1">The sequence shown here is derived from an EMBL/GenBank/DDBJ whole genome shotgun (WGS) entry which is preliminary data.</text>
</comment>
<dbReference type="EMBL" id="BLXT01008494">
    <property type="protein sequence ID" value="GFO49537.1"/>
    <property type="molecule type" value="Genomic_DNA"/>
</dbReference>
<dbReference type="InterPro" id="IPR036397">
    <property type="entry name" value="RNaseH_sf"/>
</dbReference>
<dbReference type="AlphaFoldDB" id="A0AAV4DZT4"/>
<accession>A0AAV4DZT4</accession>
<name>A0AAV4DZT4_9GAST</name>
<dbReference type="Proteomes" id="UP000735302">
    <property type="component" value="Unassembled WGS sequence"/>
</dbReference>